<dbReference type="PANTHER" id="PTHR37316">
    <property type="entry name" value="TEICHOIC ACID GLYCEROL-PHOSPHATE PRIMASE"/>
    <property type="match status" value="1"/>
</dbReference>
<dbReference type="GO" id="GO:0016757">
    <property type="term" value="F:glycosyltransferase activity"/>
    <property type="evidence" value="ECO:0007669"/>
    <property type="project" value="InterPro"/>
</dbReference>
<feature type="domain" description="Glycosyl transferase family 1" evidence="7">
    <location>
        <begin position="727"/>
        <end position="886"/>
    </location>
</feature>
<comment type="similarity">
    <text evidence="2">Belongs to the CDP-glycerol glycerophosphotransferase family.</text>
</comment>
<dbReference type="EC" id="2.7.8.12" evidence="8"/>
<dbReference type="GO" id="GO:0047355">
    <property type="term" value="F:CDP-glycerol glycerophosphotransferase activity"/>
    <property type="evidence" value="ECO:0007669"/>
    <property type="project" value="UniProtKB-EC"/>
</dbReference>
<keyword evidence="4 8" id="KW-0808">Transferase</keyword>
<dbReference type="PANTHER" id="PTHR37316:SF3">
    <property type="entry name" value="TEICHOIC ACID GLYCEROL-PHOSPHATE TRANSFERASE"/>
    <property type="match status" value="1"/>
</dbReference>
<evidence type="ECO:0000256" key="3">
    <source>
        <dbReference type="ARBA" id="ARBA00022475"/>
    </source>
</evidence>
<comment type="subcellular location">
    <subcellularLocation>
        <location evidence="1">Cell membrane</location>
        <topology evidence="1">Peripheral membrane protein</topology>
    </subcellularLocation>
</comment>
<dbReference type="KEGG" id="lxl:KDY119_02605"/>
<evidence type="ECO:0000313" key="9">
    <source>
        <dbReference type="Proteomes" id="UP000326702"/>
    </source>
</evidence>
<dbReference type="Proteomes" id="UP000326702">
    <property type="component" value="Chromosome"/>
</dbReference>
<keyword evidence="3" id="KW-1003">Cell membrane</keyword>
<evidence type="ECO:0000256" key="5">
    <source>
        <dbReference type="ARBA" id="ARBA00022944"/>
    </source>
</evidence>
<evidence type="ECO:0000256" key="6">
    <source>
        <dbReference type="ARBA" id="ARBA00023136"/>
    </source>
</evidence>
<dbReference type="InterPro" id="IPR043149">
    <property type="entry name" value="TagF_N"/>
</dbReference>
<keyword evidence="6" id="KW-0472">Membrane</keyword>
<dbReference type="InterPro" id="IPR007554">
    <property type="entry name" value="Glycerophosphate_synth"/>
</dbReference>
<dbReference type="Gene3D" id="3.40.50.11820">
    <property type="match status" value="1"/>
</dbReference>
<dbReference type="CDD" id="cd03811">
    <property type="entry name" value="GT4_GT28_WabH-like"/>
    <property type="match status" value="1"/>
</dbReference>
<accession>A0A5P9QCQ3</accession>
<dbReference type="SUPFAM" id="SSF53756">
    <property type="entry name" value="UDP-Glycosyltransferase/glycogen phosphorylase"/>
    <property type="match status" value="2"/>
</dbReference>
<dbReference type="OrthoDB" id="8549922at2"/>
<dbReference type="Pfam" id="PF04464">
    <property type="entry name" value="Glyphos_transf"/>
    <property type="match status" value="1"/>
</dbReference>
<evidence type="ECO:0000256" key="1">
    <source>
        <dbReference type="ARBA" id="ARBA00004202"/>
    </source>
</evidence>
<dbReference type="AlphaFoldDB" id="A0A5P9QCQ3"/>
<sequence>MASVSKAAQVGAKKAAKLLPAGVRSEAGARIRRMEFEREITKLRAAREREARIRADRESDSRVESDQEHLRRGSVIVDALKAPLWDNTVLYEAYHATTVGCNPEAIFRGILADPRFEGFTHIWALKDPSGDSSFEREFASNARVRVVSYRSEEYFTALHRAKYLVNNSTFPSEFTKRDNQVYLNTWHGTPLKKMLYDTPAGPRSAGNVVRNALAADYLLSPNRYTTETMYSNAFRLEGIYDGAILELGYPRVDVSLREGAADRARARLESAGLEVQGKRIVLYAPTWKGDDLSNPEDDLEDLAEIVRMASEGLADSGPVVVLLRLHQFVYGRAATDERLSGFLVPLEIGTNELLAATDILVTDYSSIFFDFLPLDRPICFFAKDLTEYTQRRGLYLPKEKWPGPLSETPAKLIDDVRAALTGDQRRTTRREWRKRFASKEDGGATARVIDQVFAGVVGETDLEERRTSVKKRRILLYPGGMSANGITSSAVALLNAINYSEYDVTVYVGPGGDPNMIGRIDPRCRVLHRVGRQVQTPREAQARAAFIQDGPTSSRRVRNTFLELFAREARRCFGDARFDAVVDFSGYSPFFAALLRSVPARRHAIWQHNDLDADSRRFVDGEWPHLRNLRATFALYDGFDALVSVSERLMRRNRKRLERYAPRGKFRYVENLLPVKQIEAQVRGAGLNLRGGMRELVLGPQLEISDIASGLDLAELRTAIDQYSADRSAFPAADRRPTFLFAGRLSPEKALSRLIRAMSILEVEGRSARLVIVGDGPQRHKLEKLVRRLGLQRGVVFAGYQPDAVRLMAKADCFVMSSRYEGQPMVLLEAQLLGLPIVTTRFYTVDGALYGGNGLVTDPTPEALAEGLRAFLDGQVSASVFDYAAYAATAMEHLEAVLRGDPANQNRDDACADLSASATAPSAALPAP</sequence>
<keyword evidence="5" id="KW-0777">Teichoic acid biosynthesis</keyword>
<dbReference type="GO" id="GO:0005886">
    <property type="term" value="C:plasma membrane"/>
    <property type="evidence" value="ECO:0007669"/>
    <property type="project" value="UniProtKB-SubCell"/>
</dbReference>
<proteinExistence type="inferred from homology"/>
<dbReference type="InterPro" id="IPR001296">
    <property type="entry name" value="Glyco_trans_1"/>
</dbReference>
<dbReference type="Gene3D" id="3.40.50.2000">
    <property type="entry name" value="Glycogen Phosphorylase B"/>
    <property type="match status" value="2"/>
</dbReference>
<reference evidence="8 9" key="1">
    <citation type="submission" date="2019-10" db="EMBL/GenBank/DDBJ databases">
        <title>Genome sequence of Luteimicrobium xylanilyticum HY-24.</title>
        <authorList>
            <person name="Kim D.Y."/>
            <person name="Park H.-Y."/>
        </authorList>
    </citation>
    <scope>NUCLEOTIDE SEQUENCE [LARGE SCALE GENOMIC DNA]</scope>
    <source>
        <strain evidence="8 9">HY-24</strain>
    </source>
</reference>
<dbReference type="Gene3D" id="3.40.50.12580">
    <property type="match status" value="1"/>
</dbReference>
<evidence type="ECO:0000259" key="7">
    <source>
        <dbReference type="Pfam" id="PF00534"/>
    </source>
</evidence>
<name>A0A5P9QCQ3_9MICO</name>
<dbReference type="InterPro" id="IPR051612">
    <property type="entry name" value="Teichoic_Acid_Biosynth"/>
</dbReference>
<gene>
    <name evidence="8" type="primary">tagF</name>
    <name evidence="8" type="ORF">KDY119_02605</name>
</gene>
<dbReference type="Pfam" id="PF00534">
    <property type="entry name" value="Glycos_transf_1"/>
    <property type="match status" value="1"/>
</dbReference>
<evidence type="ECO:0000313" key="8">
    <source>
        <dbReference type="EMBL" id="QFU99079.1"/>
    </source>
</evidence>
<dbReference type="EMBL" id="CP045529">
    <property type="protein sequence ID" value="QFU99079.1"/>
    <property type="molecule type" value="Genomic_DNA"/>
</dbReference>
<keyword evidence="9" id="KW-1185">Reference proteome</keyword>
<dbReference type="InterPro" id="IPR043148">
    <property type="entry name" value="TagF_C"/>
</dbReference>
<protein>
    <submittedName>
        <fullName evidence="8">Teichoic acid poly(Glycerol phosphate) polymerase</fullName>
        <ecNumber evidence="8">2.7.8.12</ecNumber>
    </submittedName>
</protein>
<organism evidence="8 9">
    <name type="scientific">Luteimicrobium xylanilyticum</name>
    <dbReference type="NCBI Taxonomy" id="1133546"/>
    <lineage>
        <taxon>Bacteria</taxon>
        <taxon>Bacillati</taxon>
        <taxon>Actinomycetota</taxon>
        <taxon>Actinomycetes</taxon>
        <taxon>Micrococcales</taxon>
        <taxon>Luteimicrobium</taxon>
    </lineage>
</organism>
<evidence type="ECO:0000256" key="4">
    <source>
        <dbReference type="ARBA" id="ARBA00022679"/>
    </source>
</evidence>
<evidence type="ECO:0000256" key="2">
    <source>
        <dbReference type="ARBA" id="ARBA00010488"/>
    </source>
</evidence>
<dbReference type="GO" id="GO:0019350">
    <property type="term" value="P:teichoic acid biosynthetic process"/>
    <property type="evidence" value="ECO:0007669"/>
    <property type="project" value="UniProtKB-KW"/>
</dbReference>